<evidence type="ECO:0000256" key="1">
    <source>
        <dbReference type="ARBA" id="ARBA00001933"/>
    </source>
</evidence>
<dbReference type="Pfam" id="PF01041">
    <property type="entry name" value="DegT_DnrJ_EryC1"/>
    <property type="match status" value="1"/>
</dbReference>
<feature type="active site" description="Proton acceptor" evidence="2">
    <location>
        <position position="190"/>
    </location>
</feature>
<dbReference type="PANTHER" id="PTHR30244">
    <property type="entry name" value="TRANSAMINASE"/>
    <property type="match status" value="1"/>
</dbReference>
<dbReference type="InterPro" id="IPR015422">
    <property type="entry name" value="PyrdxlP-dep_Trfase_small"/>
</dbReference>
<dbReference type="GO" id="GO:0008483">
    <property type="term" value="F:transaminase activity"/>
    <property type="evidence" value="ECO:0007669"/>
    <property type="project" value="UniProtKB-KW"/>
</dbReference>
<evidence type="ECO:0000313" key="5">
    <source>
        <dbReference type="EMBL" id="TFD80577.1"/>
    </source>
</evidence>
<dbReference type="GO" id="GO:0030170">
    <property type="term" value="F:pyridoxal phosphate binding"/>
    <property type="evidence" value="ECO:0007669"/>
    <property type="project" value="TreeGrafter"/>
</dbReference>
<keyword evidence="5" id="KW-0032">Aminotransferase</keyword>
<dbReference type="SUPFAM" id="SSF53383">
    <property type="entry name" value="PLP-dependent transferases"/>
    <property type="match status" value="1"/>
</dbReference>
<dbReference type="InterPro" id="IPR015424">
    <property type="entry name" value="PyrdxlP-dep_Trfase"/>
</dbReference>
<feature type="modified residue" description="N6-(pyridoxal phosphate)lysine" evidence="3">
    <location>
        <position position="190"/>
    </location>
</feature>
<evidence type="ECO:0000313" key="6">
    <source>
        <dbReference type="Proteomes" id="UP000298313"/>
    </source>
</evidence>
<name>A0A4R9BEC4_9MICO</name>
<dbReference type="PANTHER" id="PTHR30244:SF34">
    <property type="entry name" value="DTDP-4-AMINO-4,6-DIDEOXYGALACTOSE TRANSAMINASE"/>
    <property type="match status" value="1"/>
</dbReference>
<comment type="caution">
    <text evidence="5">The sequence shown here is derived from an EMBL/GenBank/DDBJ whole genome shotgun (WGS) entry which is preliminary data.</text>
</comment>
<comment type="cofactor">
    <cofactor evidence="1">
        <name>pyridoxal 5'-phosphate</name>
        <dbReference type="ChEBI" id="CHEBI:597326"/>
    </cofactor>
</comment>
<reference evidence="5 6" key="1">
    <citation type="submission" date="2019-03" db="EMBL/GenBank/DDBJ databases">
        <title>Genomics of glacier-inhabiting Cryobacterium strains.</title>
        <authorList>
            <person name="Liu Q."/>
            <person name="Xin Y.-H."/>
        </authorList>
    </citation>
    <scope>NUCLEOTIDE SEQUENCE [LARGE SCALE GENOMIC DNA]</scope>
    <source>
        <strain evidence="5 6">Hh4</strain>
    </source>
</reference>
<dbReference type="Proteomes" id="UP000298313">
    <property type="component" value="Unassembled WGS sequence"/>
</dbReference>
<dbReference type="AlphaFoldDB" id="A0A4R9BEC4"/>
<keyword evidence="6" id="KW-1185">Reference proteome</keyword>
<evidence type="ECO:0000256" key="4">
    <source>
        <dbReference type="RuleBase" id="RU004508"/>
    </source>
</evidence>
<dbReference type="InterPro" id="IPR000653">
    <property type="entry name" value="DegT/StrS_aminotransferase"/>
</dbReference>
<protein>
    <submittedName>
        <fullName evidence="5">Aminotransferase class I/II-fold pyridoxal phosphate-dependent enzyme</fullName>
    </submittedName>
</protein>
<dbReference type="RefSeq" id="WP_134522709.1">
    <property type="nucleotide sequence ID" value="NZ_SOHH01000043.1"/>
</dbReference>
<keyword evidence="5" id="KW-0808">Transferase</keyword>
<organism evidence="5 6">
    <name type="scientific">Cryobacterium fucosi</name>
    <dbReference type="NCBI Taxonomy" id="1259157"/>
    <lineage>
        <taxon>Bacteria</taxon>
        <taxon>Bacillati</taxon>
        <taxon>Actinomycetota</taxon>
        <taxon>Actinomycetes</taxon>
        <taxon>Micrococcales</taxon>
        <taxon>Microbacteriaceae</taxon>
        <taxon>Cryobacterium</taxon>
    </lineage>
</organism>
<evidence type="ECO:0000256" key="2">
    <source>
        <dbReference type="PIRSR" id="PIRSR000390-1"/>
    </source>
</evidence>
<keyword evidence="3 4" id="KW-0663">Pyridoxal phosphate</keyword>
<dbReference type="CDD" id="cd00616">
    <property type="entry name" value="AHBA_syn"/>
    <property type="match status" value="1"/>
</dbReference>
<gene>
    <name evidence="5" type="ORF">E3T48_04870</name>
</gene>
<dbReference type="PIRSF" id="PIRSF000390">
    <property type="entry name" value="PLP_StrS"/>
    <property type="match status" value="1"/>
</dbReference>
<dbReference type="OrthoDB" id="9804264at2"/>
<accession>A0A4R9BEC4</accession>
<sequence>MSERIYMSSPDVGDLEEQFMVAAIRSGWIAPLGPDVNAFESEMAERLGVEHAVALSSGTAALHLGLLGLGVGPGDVVLTSTMTFAATANAIVYSGAEPYFIDCELETGNMDPALLRQALEQLVRDGENVAAIVPVDLLGKAVNYTEICAIADEYGIPVLADAAESLGASHNGRAAGSYGRASILSFNGNKIMTTSGGGMLLTDDAALAAHTRYLATQARQPVMHYEHTDIGYNYRLSNLLAALGRAQLSRLDGMIARRREMRERYRELFADVDGIEIFGGAADDGDNCWLTSIVIDSRTTGWSPADLSADLLHDNIESRPLWKPMHMQPVFSAARAATNGNSQRLFETGLTLPSGSALGASEIERVLTSLGASSGATA</sequence>
<dbReference type="Gene3D" id="3.90.1150.10">
    <property type="entry name" value="Aspartate Aminotransferase, domain 1"/>
    <property type="match status" value="1"/>
</dbReference>
<dbReference type="EMBL" id="SOHH01000043">
    <property type="protein sequence ID" value="TFD80577.1"/>
    <property type="molecule type" value="Genomic_DNA"/>
</dbReference>
<dbReference type="GO" id="GO:0000271">
    <property type="term" value="P:polysaccharide biosynthetic process"/>
    <property type="evidence" value="ECO:0007669"/>
    <property type="project" value="TreeGrafter"/>
</dbReference>
<dbReference type="Gene3D" id="3.40.640.10">
    <property type="entry name" value="Type I PLP-dependent aspartate aminotransferase-like (Major domain)"/>
    <property type="match status" value="1"/>
</dbReference>
<evidence type="ECO:0000256" key="3">
    <source>
        <dbReference type="PIRSR" id="PIRSR000390-2"/>
    </source>
</evidence>
<comment type="similarity">
    <text evidence="4">Belongs to the DegT/DnrJ/EryC1 family.</text>
</comment>
<proteinExistence type="inferred from homology"/>
<dbReference type="InterPro" id="IPR015421">
    <property type="entry name" value="PyrdxlP-dep_Trfase_major"/>
</dbReference>